<dbReference type="EMBL" id="CP122566">
    <property type="protein sequence ID" value="WGH94402.1"/>
    <property type="molecule type" value="Genomic_DNA"/>
</dbReference>
<dbReference type="Proteomes" id="UP001224674">
    <property type="component" value="Chromosome"/>
</dbReference>
<protein>
    <submittedName>
        <fullName evidence="2">MarR family transcriptional regulator</fullName>
    </submittedName>
</protein>
<dbReference type="Gene3D" id="1.10.10.10">
    <property type="entry name" value="Winged helix-like DNA-binding domain superfamily/Winged helix DNA-binding domain"/>
    <property type="match status" value="1"/>
</dbReference>
<dbReference type="AlphaFoldDB" id="A0AAJ6AKG6"/>
<evidence type="ECO:0000313" key="2">
    <source>
        <dbReference type="EMBL" id="WGH94402.1"/>
    </source>
</evidence>
<dbReference type="InterPro" id="IPR000835">
    <property type="entry name" value="HTH_MarR-typ"/>
</dbReference>
<name>A0AAJ6AKG6_9MICC</name>
<dbReference type="PANTHER" id="PTHR33164:SF57">
    <property type="entry name" value="MARR-FAMILY TRANSCRIPTIONAL REGULATOR"/>
    <property type="match status" value="1"/>
</dbReference>
<dbReference type="Pfam" id="PF12802">
    <property type="entry name" value="MarR_2"/>
    <property type="match status" value="1"/>
</dbReference>
<dbReference type="PANTHER" id="PTHR33164">
    <property type="entry name" value="TRANSCRIPTIONAL REGULATOR, MARR FAMILY"/>
    <property type="match status" value="1"/>
</dbReference>
<evidence type="ECO:0000313" key="3">
    <source>
        <dbReference type="Proteomes" id="UP001224674"/>
    </source>
</evidence>
<dbReference type="PROSITE" id="PS50995">
    <property type="entry name" value="HTH_MARR_2"/>
    <property type="match status" value="1"/>
</dbReference>
<dbReference type="SMART" id="SM00347">
    <property type="entry name" value="HTH_MARR"/>
    <property type="match status" value="1"/>
</dbReference>
<dbReference type="PRINTS" id="PR00598">
    <property type="entry name" value="HTHMARR"/>
</dbReference>
<dbReference type="SUPFAM" id="SSF46785">
    <property type="entry name" value="Winged helix' DNA-binding domain"/>
    <property type="match status" value="1"/>
</dbReference>
<feature type="domain" description="HTH marR-type" evidence="1">
    <location>
        <begin position="11"/>
        <end position="146"/>
    </location>
</feature>
<dbReference type="GO" id="GO:0003700">
    <property type="term" value="F:DNA-binding transcription factor activity"/>
    <property type="evidence" value="ECO:0007669"/>
    <property type="project" value="InterPro"/>
</dbReference>
<dbReference type="InterPro" id="IPR039422">
    <property type="entry name" value="MarR/SlyA-like"/>
</dbReference>
<proteinExistence type="predicted"/>
<dbReference type="InterPro" id="IPR036390">
    <property type="entry name" value="WH_DNA-bd_sf"/>
</dbReference>
<accession>A0AAJ6AKG6</accession>
<dbReference type="RefSeq" id="WP_279675405.1">
    <property type="nucleotide sequence ID" value="NZ_CP122566.1"/>
</dbReference>
<sequence length="153" mass="17569">MMPAHDLSDDQVQTYTALMTAAAYLRRQTERLMQENHELTRVQFHILDRLNRHPEGLRMHTLADYLAHSRSGMTYQISQLEKCGMVQRASNADNERAVVAQITELGAQVYTSVLADHRSTVKKHFLDVLTEDEQRTIRQAMSKVLDAFDGPRD</sequence>
<dbReference type="GO" id="GO:0006950">
    <property type="term" value="P:response to stress"/>
    <property type="evidence" value="ECO:0007669"/>
    <property type="project" value="TreeGrafter"/>
</dbReference>
<reference evidence="2 3" key="1">
    <citation type="submission" date="2023-03" db="EMBL/GenBank/DDBJ databases">
        <title>Complete genome sequences of several Auritidibacter ignavus strains isolated from ear infections.</title>
        <authorList>
            <person name="Baehr T."/>
            <person name="Baumhoegger A.M."/>
        </authorList>
    </citation>
    <scope>NUCLEOTIDE SEQUENCE [LARGE SCALE GENOMIC DNA]</scope>
    <source>
        <strain evidence="2 3">BABAE-6</strain>
    </source>
</reference>
<gene>
    <name evidence="2" type="ORF">QDX21_06390</name>
</gene>
<evidence type="ECO:0000259" key="1">
    <source>
        <dbReference type="PROSITE" id="PS50995"/>
    </source>
</evidence>
<dbReference type="InterPro" id="IPR036388">
    <property type="entry name" value="WH-like_DNA-bd_sf"/>
</dbReference>
<keyword evidence="3" id="KW-1185">Reference proteome</keyword>
<organism evidence="2 3">
    <name type="scientific">Auritidibacter ignavus</name>
    <dbReference type="NCBI Taxonomy" id="678932"/>
    <lineage>
        <taxon>Bacteria</taxon>
        <taxon>Bacillati</taxon>
        <taxon>Actinomycetota</taxon>
        <taxon>Actinomycetes</taxon>
        <taxon>Micrococcales</taxon>
        <taxon>Micrococcaceae</taxon>
        <taxon>Auritidibacter</taxon>
    </lineage>
</organism>